<dbReference type="SUPFAM" id="SSF46689">
    <property type="entry name" value="Homeodomain-like"/>
    <property type="match status" value="1"/>
</dbReference>
<comment type="caution">
    <text evidence="5">The sequence shown here is derived from an EMBL/GenBank/DDBJ whole genome shotgun (WGS) entry which is preliminary data.</text>
</comment>
<feature type="domain" description="HTH tetR-type" evidence="4">
    <location>
        <begin position="37"/>
        <end position="99"/>
    </location>
</feature>
<keyword evidence="1 2" id="KW-0238">DNA-binding</keyword>
<dbReference type="Gene3D" id="1.10.10.60">
    <property type="entry name" value="Homeodomain-like"/>
    <property type="match status" value="1"/>
</dbReference>
<dbReference type="PANTHER" id="PTHR30055">
    <property type="entry name" value="HTH-TYPE TRANSCRIPTIONAL REGULATOR RUTR"/>
    <property type="match status" value="1"/>
</dbReference>
<evidence type="ECO:0000256" key="3">
    <source>
        <dbReference type="SAM" id="MobiDB-lite"/>
    </source>
</evidence>
<dbReference type="SUPFAM" id="SSF48498">
    <property type="entry name" value="Tetracyclin repressor-like, C-terminal domain"/>
    <property type="match status" value="1"/>
</dbReference>
<evidence type="ECO:0000313" key="6">
    <source>
        <dbReference type="Proteomes" id="UP000470384"/>
    </source>
</evidence>
<dbReference type="GO" id="GO:0000976">
    <property type="term" value="F:transcription cis-regulatory region binding"/>
    <property type="evidence" value="ECO:0007669"/>
    <property type="project" value="TreeGrafter"/>
</dbReference>
<keyword evidence="6" id="KW-1185">Reference proteome</keyword>
<evidence type="ECO:0000256" key="2">
    <source>
        <dbReference type="PROSITE-ProRule" id="PRU00335"/>
    </source>
</evidence>
<evidence type="ECO:0000313" key="5">
    <source>
        <dbReference type="EMBL" id="NBG94889.1"/>
    </source>
</evidence>
<dbReference type="Pfam" id="PF00440">
    <property type="entry name" value="TetR_N"/>
    <property type="match status" value="1"/>
</dbReference>
<dbReference type="InterPro" id="IPR036271">
    <property type="entry name" value="Tet_transcr_reg_TetR-rel_C_sf"/>
</dbReference>
<dbReference type="AlphaFoldDB" id="A0A845Q922"/>
<organism evidence="5 6">
    <name type="scientific">Pyruvatibacter mobilis</name>
    <dbReference type="NCBI Taxonomy" id="1712261"/>
    <lineage>
        <taxon>Bacteria</taxon>
        <taxon>Pseudomonadati</taxon>
        <taxon>Pseudomonadota</taxon>
        <taxon>Alphaproteobacteria</taxon>
        <taxon>Hyphomicrobiales</taxon>
        <taxon>Parvibaculaceae</taxon>
        <taxon>Pyruvatibacter</taxon>
    </lineage>
</organism>
<feature type="region of interest" description="Disordered" evidence="3">
    <location>
        <begin position="1"/>
        <end position="34"/>
    </location>
</feature>
<gene>
    <name evidence="5" type="ORF">GTQ45_03995</name>
</gene>
<sequence>MPDSRSFSRDLPVETATDHRNDQRGDHRGELRSSKDTKKRIAILDAVVRLIAEGGAKFTELSVSDIVQAAGVSRSTFYLHFSDKTGLIELLIDKLEEDLVEAAGLTNEVFYAESESSTRESLINLALYVRHNLRLFSAVYEVVATDPAIERRYHNMIRATVYQRRRTLADEKASGRVDPDTANFVPMALTWMVERTITQHVTAATKEDIVSDPAAMAMIDGLAQIILRSMRPQG</sequence>
<dbReference type="InterPro" id="IPR001647">
    <property type="entry name" value="HTH_TetR"/>
</dbReference>
<dbReference type="EMBL" id="WXYQ01000004">
    <property type="protein sequence ID" value="NBG94889.1"/>
    <property type="molecule type" value="Genomic_DNA"/>
</dbReference>
<proteinExistence type="predicted"/>
<dbReference type="GeneID" id="300655799"/>
<dbReference type="Proteomes" id="UP000470384">
    <property type="component" value="Unassembled WGS sequence"/>
</dbReference>
<dbReference type="RefSeq" id="WP_027841223.1">
    <property type="nucleotide sequence ID" value="NZ_BMHN01000001.1"/>
</dbReference>
<evidence type="ECO:0000256" key="1">
    <source>
        <dbReference type="ARBA" id="ARBA00023125"/>
    </source>
</evidence>
<dbReference type="InterPro" id="IPR050109">
    <property type="entry name" value="HTH-type_TetR-like_transc_reg"/>
</dbReference>
<dbReference type="PROSITE" id="PS50977">
    <property type="entry name" value="HTH_TETR_2"/>
    <property type="match status" value="1"/>
</dbReference>
<dbReference type="GO" id="GO:0003700">
    <property type="term" value="F:DNA-binding transcription factor activity"/>
    <property type="evidence" value="ECO:0007669"/>
    <property type="project" value="TreeGrafter"/>
</dbReference>
<accession>A0A845Q922</accession>
<dbReference type="OrthoDB" id="9811084at2"/>
<evidence type="ECO:0000259" key="4">
    <source>
        <dbReference type="PROSITE" id="PS50977"/>
    </source>
</evidence>
<name>A0A845Q922_9HYPH</name>
<protein>
    <submittedName>
        <fullName evidence="5">TetR family transcriptional regulator</fullName>
    </submittedName>
</protein>
<dbReference type="PANTHER" id="PTHR30055:SF226">
    <property type="entry name" value="HTH-TYPE TRANSCRIPTIONAL REGULATOR PKSA"/>
    <property type="match status" value="1"/>
</dbReference>
<reference evidence="5 6" key="1">
    <citation type="journal article" date="2016" name="Int. J. Syst. Evol. Microbiol.">
        <title>Pyruvatibacter mobilis gen. nov., sp. nov., a marine bacterium from the culture broth of Picochlorum sp. 122.</title>
        <authorList>
            <person name="Wang G."/>
            <person name="Tang M."/>
            <person name="Wu H."/>
            <person name="Dai S."/>
            <person name="Li T."/>
            <person name="Chen C."/>
            <person name="He H."/>
            <person name="Fan J."/>
            <person name="Xiang W."/>
            <person name="Li X."/>
        </authorList>
    </citation>
    <scope>NUCLEOTIDE SEQUENCE [LARGE SCALE GENOMIC DNA]</scope>
    <source>
        <strain evidence="5 6">GYP-11</strain>
    </source>
</reference>
<dbReference type="Gene3D" id="1.10.357.10">
    <property type="entry name" value="Tetracycline Repressor, domain 2"/>
    <property type="match status" value="1"/>
</dbReference>
<feature type="DNA-binding region" description="H-T-H motif" evidence="2">
    <location>
        <begin position="62"/>
        <end position="81"/>
    </location>
</feature>
<dbReference type="InterPro" id="IPR009057">
    <property type="entry name" value="Homeodomain-like_sf"/>
</dbReference>